<sequence>LSSFLDASTITSVHYDEVRRRLQLYGLSPTEYTSTPYGIRTQLPVLPLSAILHPDETKVPDDHPMSHWYLAILGCEHGDHPGHLLGRVCRIPPSESGVDLLYAGWIRVVREGRYLGFFEGPDMLALSPATVERCRSQIVVRTVYISHPARRYRDPEEKDPDDDRPHGSIFLRLSRETRDALCAQQYTTSLRRPDQAHPTTHRLTLSHHDHTVSIEYDHTLEDGGKRLTMRARVEVSGGLGPSPRDVLSTQSPSEVSWSDTPPWFTTRRDREVTVRAGEKEFTVTLGLTFLRPSWYAIQV</sequence>
<feature type="region of interest" description="Disordered" evidence="1">
    <location>
        <begin position="235"/>
        <end position="262"/>
    </location>
</feature>
<gene>
    <name evidence="3" type="ORF">BD310DRAFT_763244</name>
</gene>
<feature type="non-terminal residue" evidence="3">
    <location>
        <position position="299"/>
    </location>
</feature>
<organism evidence="3 4">
    <name type="scientific">Dichomitus squalens</name>
    <dbReference type="NCBI Taxonomy" id="114155"/>
    <lineage>
        <taxon>Eukaryota</taxon>
        <taxon>Fungi</taxon>
        <taxon>Dikarya</taxon>
        <taxon>Basidiomycota</taxon>
        <taxon>Agaricomycotina</taxon>
        <taxon>Agaricomycetes</taxon>
        <taxon>Polyporales</taxon>
        <taxon>Polyporaceae</taxon>
        <taxon>Dichomitus</taxon>
    </lineage>
</organism>
<feature type="compositionally biased region" description="Polar residues" evidence="1">
    <location>
        <begin position="247"/>
        <end position="259"/>
    </location>
</feature>
<keyword evidence="4" id="KW-1185">Reference proteome</keyword>
<name>A0A4Q9PKZ6_9APHY</name>
<evidence type="ECO:0000313" key="4">
    <source>
        <dbReference type="Proteomes" id="UP000292082"/>
    </source>
</evidence>
<dbReference type="Proteomes" id="UP000292082">
    <property type="component" value="Unassembled WGS sequence"/>
</dbReference>
<dbReference type="AlphaFoldDB" id="A0A4Q9PKZ6"/>
<feature type="domain" description="DUF8212" evidence="2">
    <location>
        <begin position="2"/>
        <end position="148"/>
    </location>
</feature>
<feature type="non-terminal residue" evidence="3">
    <location>
        <position position="1"/>
    </location>
</feature>
<evidence type="ECO:0000259" key="2">
    <source>
        <dbReference type="Pfam" id="PF26640"/>
    </source>
</evidence>
<dbReference type="InterPro" id="IPR058525">
    <property type="entry name" value="DUF8212"/>
</dbReference>
<dbReference type="Pfam" id="PF26640">
    <property type="entry name" value="DUF8212"/>
    <property type="match status" value="1"/>
</dbReference>
<reference evidence="3 4" key="1">
    <citation type="submission" date="2019-01" db="EMBL/GenBank/DDBJ databases">
        <title>Draft genome sequences of three monokaryotic isolates of the white-rot basidiomycete fungus Dichomitus squalens.</title>
        <authorList>
            <consortium name="DOE Joint Genome Institute"/>
            <person name="Lopez S.C."/>
            <person name="Andreopoulos B."/>
            <person name="Pangilinan J."/>
            <person name="Lipzen A."/>
            <person name="Riley R."/>
            <person name="Ahrendt S."/>
            <person name="Ng V."/>
            <person name="Barry K."/>
            <person name="Daum C."/>
            <person name="Grigoriev I.V."/>
            <person name="Hilden K.S."/>
            <person name="Makela M.R."/>
            <person name="de Vries R.P."/>
        </authorList>
    </citation>
    <scope>NUCLEOTIDE SEQUENCE [LARGE SCALE GENOMIC DNA]</scope>
    <source>
        <strain evidence="3 4">CBS 464.89</strain>
    </source>
</reference>
<proteinExistence type="predicted"/>
<accession>A0A4Q9PKZ6</accession>
<dbReference type="EMBL" id="ML145180">
    <property type="protein sequence ID" value="TBU54850.1"/>
    <property type="molecule type" value="Genomic_DNA"/>
</dbReference>
<evidence type="ECO:0000313" key="3">
    <source>
        <dbReference type="EMBL" id="TBU54850.1"/>
    </source>
</evidence>
<protein>
    <recommendedName>
        <fullName evidence="2">DUF8212 domain-containing protein</fullName>
    </recommendedName>
</protein>
<evidence type="ECO:0000256" key="1">
    <source>
        <dbReference type="SAM" id="MobiDB-lite"/>
    </source>
</evidence>